<evidence type="ECO:0000313" key="2">
    <source>
        <dbReference type="EMBL" id="KAK1628791.1"/>
    </source>
</evidence>
<dbReference type="EMBL" id="JAUUTY010000005">
    <property type="protein sequence ID" value="KAK1628791.1"/>
    <property type="molecule type" value="Genomic_DNA"/>
</dbReference>
<feature type="region of interest" description="Disordered" evidence="1">
    <location>
        <begin position="527"/>
        <end position="610"/>
    </location>
</feature>
<proteinExistence type="predicted"/>
<feature type="compositionally biased region" description="Polar residues" evidence="1">
    <location>
        <begin position="601"/>
        <end position="610"/>
    </location>
</feature>
<sequence length="822" mass="91370">MGVNLSEFKSVEMNMTAPRTWTIEQVKDWLTECFGLNPEVHTVGVHALWTKSISNISWYLRPVDDTSKWVSWLKGSERRGTNPVALVLPVEKEVAPPEGGYSGGGGYESGQSSEAPGGGGGYEPEQSSHAEDVYSGQGDGYSGEDGEVDGDEENGYSQNQMEEEDTEGESDADDSDESDDGEEVPIPGRWNHNFSSAMTINDGLDSNWEYHQNNVAVGAMFPSKRHMQDAIMKWAMVSQRQLRTTVSSGKYLTMECVDINCPGRVHGYVPKYDTTWRVSDFVAHSCELAKGNCYPAFTEQFDVLDDRAVIWQPYMAAAVHERYPGGISNLCYRDCAYWMTQSKIIFDVSVEIMAQQRIMRQFGSRQLVDPPPPIAPLPAYVHRYNRKGTSHSSTWWLQRVGSYVAEWDGATTHVWPSDEQFDPQEFAAYLQRYTAATRVRLIPPTDPAQAPPASMHDMYPTQSTAGSRQHAGQLTADLQDEVARYTRQVSSAPLLQRDQHVSWLRRLEDKLRGIYSAITCSRSSDVVQRHLLPPRPSTQQQRRPHLTPTATPRPPPPDRAGGSSWQQHTPSVDDYQYQHHGSRPRLTPTPTPRPPPPDQAGGSSWQQQHTPSVDDFQYQRHGFFDDFQQQAAFDQWQQQQAPFMGGAGYTQGYSQHTASNPSWGASDQDPEHMEYYSTQQNYVGRSSPAKKRVTSTVEPKAAAPGVLVPRENPKIIAPHRREAEGKALSATTSHHRRHAADGRRGGRNPHLIIPRRVDAAPPSSSNRRRPGRRKGRRRARDSMAAVPGASRGKAPAAATPRDLCAGVAARGGGGGRVGRWGA</sequence>
<accession>A0AAD8RN30</accession>
<organism evidence="2 3">
    <name type="scientific">Lolium multiflorum</name>
    <name type="common">Italian ryegrass</name>
    <name type="synonym">Lolium perenne subsp. multiflorum</name>
    <dbReference type="NCBI Taxonomy" id="4521"/>
    <lineage>
        <taxon>Eukaryota</taxon>
        <taxon>Viridiplantae</taxon>
        <taxon>Streptophyta</taxon>
        <taxon>Embryophyta</taxon>
        <taxon>Tracheophyta</taxon>
        <taxon>Spermatophyta</taxon>
        <taxon>Magnoliopsida</taxon>
        <taxon>Liliopsida</taxon>
        <taxon>Poales</taxon>
        <taxon>Poaceae</taxon>
        <taxon>BOP clade</taxon>
        <taxon>Pooideae</taxon>
        <taxon>Poodae</taxon>
        <taxon>Poeae</taxon>
        <taxon>Poeae Chloroplast Group 2 (Poeae type)</taxon>
        <taxon>Loliodinae</taxon>
        <taxon>Loliinae</taxon>
        <taxon>Lolium</taxon>
    </lineage>
</organism>
<feature type="compositionally biased region" description="Acidic residues" evidence="1">
    <location>
        <begin position="142"/>
        <end position="154"/>
    </location>
</feature>
<feature type="compositionally biased region" description="Basic residues" evidence="1">
    <location>
        <begin position="766"/>
        <end position="779"/>
    </location>
</feature>
<gene>
    <name evidence="2" type="ORF">QYE76_003106</name>
</gene>
<evidence type="ECO:0000256" key="1">
    <source>
        <dbReference type="SAM" id="MobiDB-lite"/>
    </source>
</evidence>
<feature type="region of interest" description="Disordered" evidence="1">
    <location>
        <begin position="94"/>
        <end position="192"/>
    </location>
</feature>
<feature type="compositionally biased region" description="Low complexity" evidence="1">
    <location>
        <begin position="537"/>
        <end position="550"/>
    </location>
</feature>
<feature type="compositionally biased region" description="Pro residues" evidence="1">
    <location>
        <begin position="587"/>
        <end position="598"/>
    </location>
</feature>
<reference evidence="2" key="1">
    <citation type="submission" date="2023-07" db="EMBL/GenBank/DDBJ databases">
        <title>A chromosome-level genome assembly of Lolium multiflorum.</title>
        <authorList>
            <person name="Chen Y."/>
            <person name="Copetti D."/>
            <person name="Kolliker R."/>
            <person name="Studer B."/>
        </authorList>
    </citation>
    <scope>NUCLEOTIDE SEQUENCE</scope>
    <source>
        <strain evidence="2">02402/16</strain>
        <tissue evidence="2">Leaf</tissue>
    </source>
</reference>
<evidence type="ECO:0000313" key="3">
    <source>
        <dbReference type="Proteomes" id="UP001231189"/>
    </source>
</evidence>
<feature type="compositionally biased region" description="Gly residues" evidence="1">
    <location>
        <begin position="809"/>
        <end position="822"/>
    </location>
</feature>
<keyword evidence="3" id="KW-1185">Reference proteome</keyword>
<feature type="region of interest" description="Disordered" evidence="1">
    <location>
        <begin position="714"/>
        <end position="822"/>
    </location>
</feature>
<protein>
    <recommendedName>
        <fullName evidence="4">Transposase MuDR plant domain-containing protein</fullName>
    </recommendedName>
</protein>
<dbReference type="AlphaFoldDB" id="A0AAD8RN30"/>
<feature type="compositionally biased region" description="Acidic residues" evidence="1">
    <location>
        <begin position="161"/>
        <end position="183"/>
    </location>
</feature>
<dbReference type="Proteomes" id="UP001231189">
    <property type="component" value="Unassembled WGS sequence"/>
</dbReference>
<comment type="caution">
    <text evidence="2">The sequence shown here is derived from an EMBL/GenBank/DDBJ whole genome shotgun (WGS) entry which is preliminary data.</text>
</comment>
<name>A0AAD8RN30_LOLMU</name>
<evidence type="ECO:0008006" key="4">
    <source>
        <dbReference type="Google" id="ProtNLM"/>
    </source>
</evidence>